<evidence type="ECO:0000313" key="2">
    <source>
        <dbReference type="EMBL" id="GEU80799.1"/>
    </source>
</evidence>
<gene>
    <name evidence="2" type="ORF">Tci_052777</name>
</gene>
<feature type="non-terminal residue" evidence="2">
    <location>
        <position position="1"/>
    </location>
</feature>
<proteinExistence type="predicted"/>
<evidence type="ECO:0000259" key="1">
    <source>
        <dbReference type="Pfam" id="PF13020"/>
    </source>
</evidence>
<dbReference type="Pfam" id="PF13020">
    <property type="entry name" value="NOV_C"/>
    <property type="match status" value="1"/>
</dbReference>
<name>A0A6L2N5A2_TANCI</name>
<comment type="caution">
    <text evidence="2">The sequence shown here is derived from an EMBL/GenBank/DDBJ whole genome shotgun (WGS) entry which is preliminary data.</text>
</comment>
<dbReference type="InterPro" id="IPR024975">
    <property type="entry name" value="NOV_C"/>
</dbReference>
<sequence>PDARQPGGYYALDRRAAASAAGRGRLKSEHLTLPASQLAAYVRWQLATTPWLPGPGEARVAPQQVLLAPRGQRDGEFSPILHSARPSLDLLRQRQVGDREARALLASLGVNQAVSDLPPDLLYQLLLSLPERDQAGERASSLYRELVVGYEVRDELEDDPARLYFLQHGQLTTDLRVMHTLPGTPADEERYASFAYLLPPGRRQAWVVVPAEEELATLRQLPRFQAALAEILVTVLEAETLRDPLLSLLGTLPTQRTEWLAQRRGVAEVDLESELAQAQQVLSLPTEDRQLFWRHLAVVFRPANRAAKHLPARPGEWPAWLKLAFGPKNVAATQRGLKQLHPGPSWAIEELAALWQLLQALQLAPASYNNRAPHPADFRPLFQLQFEETKSRYEPHFEQLLYQRLRAAPVRQQQRFEQLVLAYRTLQLPLAVPAKFAVEAYLFQVVAQSWEVKLSSPAPVPHLDLLEQGLLAKTEFALTGALGEALACEALRRRPGVIRVEIHSENAARLGELAGAAGLGYDLLYVDEHGQHYVEVKSSLVAGHRQFFITQAEAAFGERHADQYELLLVTGLREASGPRYESLGNPFRYKPGQDFLHNDSFSPYGTLPAPVRGAPQSQRPPAGKFPPVGGSQPQLLAGVVLAHVVEAGVAANHGTGLMLGLVHNFRVGYKDAQGYKDRSRRAVGGAGPQPGLQRAHRTGRQLGRIINGLFLASVKAGACLMRVFFSRAIPLSSTFSLWSVVGEVKPASSWALAMAAAWRWMVATFLPASASSVRKPASASTEAGRLSIAWAYHQAVNRRQSPA</sequence>
<dbReference type="AlphaFoldDB" id="A0A6L2N5A2"/>
<feature type="domain" description="Protein NO VEIN C-terminal" evidence="1">
    <location>
        <begin position="509"/>
        <end position="576"/>
    </location>
</feature>
<accession>A0A6L2N5A2</accession>
<dbReference type="EMBL" id="BKCJ010008146">
    <property type="protein sequence ID" value="GEU80799.1"/>
    <property type="molecule type" value="Genomic_DNA"/>
</dbReference>
<organism evidence="2">
    <name type="scientific">Tanacetum cinerariifolium</name>
    <name type="common">Dalmatian daisy</name>
    <name type="synonym">Chrysanthemum cinerariifolium</name>
    <dbReference type="NCBI Taxonomy" id="118510"/>
    <lineage>
        <taxon>Eukaryota</taxon>
        <taxon>Viridiplantae</taxon>
        <taxon>Streptophyta</taxon>
        <taxon>Embryophyta</taxon>
        <taxon>Tracheophyta</taxon>
        <taxon>Spermatophyta</taxon>
        <taxon>Magnoliopsida</taxon>
        <taxon>eudicotyledons</taxon>
        <taxon>Gunneridae</taxon>
        <taxon>Pentapetalae</taxon>
        <taxon>asterids</taxon>
        <taxon>campanulids</taxon>
        <taxon>Asterales</taxon>
        <taxon>Asteraceae</taxon>
        <taxon>Asteroideae</taxon>
        <taxon>Anthemideae</taxon>
        <taxon>Anthemidinae</taxon>
        <taxon>Tanacetum</taxon>
    </lineage>
</organism>
<reference evidence="2" key="1">
    <citation type="journal article" date="2019" name="Sci. Rep.">
        <title>Draft genome of Tanacetum cinerariifolium, the natural source of mosquito coil.</title>
        <authorList>
            <person name="Yamashiro T."/>
            <person name="Shiraishi A."/>
            <person name="Satake H."/>
            <person name="Nakayama K."/>
        </authorList>
    </citation>
    <scope>NUCLEOTIDE SEQUENCE</scope>
</reference>
<protein>
    <recommendedName>
        <fullName evidence="1">Protein NO VEIN C-terminal domain-containing protein</fullName>
    </recommendedName>
</protein>